<dbReference type="Pfam" id="PF03118">
    <property type="entry name" value="RNA_pol_A_CTD"/>
    <property type="match status" value="1"/>
</dbReference>
<feature type="region of interest" description="Disordered" evidence="1">
    <location>
        <begin position="105"/>
        <end position="132"/>
    </location>
</feature>
<dbReference type="InterPro" id="IPR011260">
    <property type="entry name" value="RNAP_asu_C"/>
</dbReference>
<dbReference type="GO" id="GO:0003677">
    <property type="term" value="F:DNA binding"/>
    <property type="evidence" value="ECO:0007669"/>
    <property type="project" value="InterPro"/>
</dbReference>
<dbReference type="EMBL" id="JAAGWF010000002">
    <property type="protein sequence ID" value="NEK56481.1"/>
    <property type="molecule type" value="Genomic_DNA"/>
</dbReference>
<keyword evidence="4" id="KW-1185">Reference proteome</keyword>
<dbReference type="GO" id="GO:0006351">
    <property type="term" value="P:DNA-templated transcription"/>
    <property type="evidence" value="ECO:0007669"/>
    <property type="project" value="InterPro"/>
</dbReference>
<evidence type="ECO:0000259" key="2">
    <source>
        <dbReference type="Pfam" id="PF03118"/>
    </source>
</evidence>
<dbReference type="Gene3D" id="1.10.150.20">
    <property type="entry name" value="5' to 3' exonuclease, C-terminal subdomain"/>
    <property type="match status" value="1"/>
</dbReference>
<feature type="region of interest" description="Disordered" evidence="1">
    <location>
        <begin position="70"/>
        <end position="90"/>
    </location>
</feature>
<comment type="caution">
    <text evidence="3">The sequence shown here is derived from an EMBL/GenBank/DDBJ whole genome shotgun (WGS) entry which is preliminary data.</text>
</comment>
<dbReference type="RefSeq" id="WP_163479664.1">
    <property type="nucleotide sequence ID" value="NZ_JAAGWF010000002.1"/>
</dbReference>
<dbReference type="GO" id="GO:0003899">
    <property type="term" value="F:DNA-directed RNA polymerase activity"/>
    <property type="evidence" value="ECO:0007669"/>
    <property type="project" value="InterPro"/>
</dbReference>
<feature type="domain" description="RNA polymerase alpha subunit C-terminal" evidence="2">
    <location>
        <begin position="12"/>
        <end position="54"/>
    </location>
</feature>
<sequence>MPTRSRGDDVPARTIQDLGLPPRAVTALTRAGIVRIEDLAALTRRDLAAVAGLGPGLVTAIRLVVPEPASGGSRAEEESPDAPAIPSFASLRGPRRHTAIDLLVPEPPAPAATPSGAPAATPSATPTGTPRPAEYADLLRLGLRAARAVAGVPGRLALWSVRAPVRGLRRLLGVEPGTDRG</sequence>
<feature type="compositionally biased region" description="Low complexity" evidence="1">
    <location>
        <begin position="112"/>
        <end position="132"/>
    </location>
</feature>
<name>A0A7K3VV17_9ACTN</name>
<evidence type="ECO:0000313" key="3">
    <source>
        <dbReference type="EMBL" id="NEK56481.1"/>
    </source>
</evidence>
<dbReference type="Proteomes" id="UP000470246">
    <property type="component" value="Unassembled WGS sequence"/>
</dbReference>
<evidence type="ECO:0000313" key="4">
    <source>
        <dbReference type="Proteomes" id="UP000470246"/>
    </source>
</evidence>
<dbReference type="SUPFAM" id="SSF47789">
    <property type="entry name" value="C-terminal domain of RNA polymerase alpha subunit"/>
    <property type="match status" value="1"/>
</dbReference>
<organism evidence="3 4">
    <name type="scientific">Geodermatophilus sabuli</name>
    <dbReference type="NCBI Taxonomy" id="1564158"/>
    <lineage>
        <taxon>Bacteria</taxon>
        <taxon>Bacillati</taxon>
        <taxon>Actinomycetota</taxon>
        <taxon>Actinomycetes</taxon>
        <taxon>Geodermatophilales</taxon>
        <taxon>Geodermatophilaceae</taxon>
        <taxon>Geodermatophilus</taxon>
    </lineage>
</organism>
<gene>
    <name evidence="3" type="ORF">GCU56_01145</name>
</gene>
<dbReference type="AlphaFoldDB" id="A0A7K3VV17"/>
<evidence type="ECO:0000256" key="1">
    <source>
        <dbReference type="SAM" id="MobiDB-lite"/>
    </source>
</evidence>
<proteinExistence type="predicted"/>
<accession>A0A7K3VV17</accession>
<protein>
    <recommendedName>
        <fullName evidence="2">RNA polymerase alpha subunit C-terminal domain-containing protein</fullName>
    </recommendedName>
</protein>
<reference evidence="3 4" key="1">
    <citation type="submission" date="2020-02" db="EMBL/GenBank/DDBJ databases">
        <title>Geodermatophilus sabuli CPCC 205279 I12A-02694.</title>
        <authorList>
            <person name="Jiang Z."/>
        </authorList>
    </citation>
    <scope>NUCLEOTIDE SEQUENCE [LARGE SCALE GENOMIC DNA]</scope>
    <source>
        <strain evidence="3 4">I12A-02694</strain>
    </source>
</reference>